<gene>
    <name evidence="1" type="ORF">ACFFJC_19735</name>
</gene>
<dbReference type="EMBL" id="JBHLWK010000028">
    <property type="protein sequence ID" value="MFC0206502.1"/>
    <property type="molecule type" value="Genomic_DNA"/>
</dbReference>
<sequence>MAVIERPHMCHMAHPDLDLARTLAGNARGFLGYPSPGTIDRPLQDRFYRLAIALELALKCYLVIHGHTDESNRAIGHDLRRATTAAEAEGLILASPLCALIDDTHPFFMQGGFHRERRTDWNHERADRATSTLASLLDQFDALSGAA</sequence>
<evidence type="ECO:0008006" key="3">
    <source>
        <dbReference type="Google" id="ProtNLM"/>
    </source>
</evidence>
<proteinExistence type="predicted"/>
<organism evidence="1 2">
    <name type="scientific">Novosphingobium soli</name>
    <dbReference type="NCBI Taxonomy" id="574956"/>
    <lineage>
        <taxon>Bacteria</taxon>
        <taxon>Pseudomonadati</taxon>
        <taxon>Pseudomonadota</taxon>
        <taxon>Alphaproteobacteria</taxon>
        <taxon>Sphingomonadales</taxon>
        <taxon>Sphingomonadaceae</taxon>
        <taxon>Novosphingobium</taxon>
    </lineage>
</organism>
<dbReference type="Proteomes" id="UP001589798">
    <property type="component" value="Unassembled WGS sequence"/>
</dbReference>
<accession>A0ABV6D1H8</accession>
<keyword evidence="2" id="KW-1185">Reference proteome</keyword>
<comment type="caution">
    <text evidence="1">The sequence shown here is derived from an EMBL/GenBank/DDBJ whole genome shotgun (WGS) entry which is preliminary data.</text>
</comment>
<dbReference type="RefSeq" id="WP_214202508.1">
    <property type="nucleotide sequence ID" value="NZ_JBHLWK010000028.1"/>
</dbReference>
<name>A0ABV6D1H8_9SPHN</name>
<protein>
    <recommendedName>
        <fullName evidence="3">HEPN domain-containing protein</fullName>
    </recommendedName>
</protein>
<reference evidence="1 2" key="1">
    <citation type="submission" date="2024-09" db="EMBL/GenBank/DDBJ databases">
        <authorList>
            <person name="Sun Q."/>
            <person name="Mori K."/>
        </authorList>
    </citation>
    <scope>NUCLEOTIDE SEQUENCE [LARGE SCALE GENOMIC DNA]</scope>
    <source>
        <strain evidence="1 2">CCM 7706</strain>
    </source>
</reference>
<evidence type="ECO:0000313" key="1">
    <source>
        <dbReference type="EMBL" id="MFC0206502.1"/>
    </source>
</evidence>
<evidence type="ECO:0000313" key="2">
    <source>
        <dbReference type="Proteomes" id="UP001589798"/>
    </source>
</evidence>